<protein>
    <recommendedName>
        <fullName evidence="4">Secreted protein</fullName>
    </recommendedName>
</protein>
<name>A0A4Y7THD0_COPMI</name>
<proteinExistence type="predicted"/>
<accession>A0A4Y7THD0</accession>
<sequence length="178" mass="19874">MFDRCLRTSLATRHHVVHSLLLLLCSIAGPSTMLQPFPSLVQHRTPASVAPANPKTLNSHYSSVRIQHLQFSVQRQANLAGILLNPKTRTAVPTNQSLHYTFSEVLRWGKSECVLLPLLTAIPHAPVETRRPDTPNSSRSEKNTFPGTALCIYGTRRYRRLAEHRVQCAHPVLAPTCN</sequence>
<dbReference type="AlphaFoldDB" id="A0A4Y7THD0"/>
<feature type="signal peptide" evidence="1">
    <location>
        <begin position="1"/>
        <end position="33"/>
    </location>
</feature>
<gene>
    <name evidence="2" type="ORF">FA13DRAFT_161598</name>
</gene>
<evidence type="ECO:0000313" key="3">
    <source>
        <dbReference type="Proteomes" id="UP000298030"/>
    </source>
</evidence>
<evidence type="ECO:0000313" key="2">
    <source>
        <dbReference type="EMBL" id="TEB33576.1"/>
    </source>
</evidence>
<organism evidence="2 3">
    <name type="scientific">Coprinellus micaceus</name>
    <name type="common">Glistening ink-cap mushroom</name>
    <name type="synonym">Coprinus micaceus</name>
    <dbReference type="NCBI Taxonomy" id="71717"/>
    <lineage>
        <taxon>Eukaryota</taxon>
        <taxon>Fungi</taxon>
        <taxon>Dikarya</taxon>
        <taxon>Basidiomycota</taxon>
        <taxon>Agaricomycotina</taxon>
        <taxon>Agaricomycetes</taxon>
        <taxon>Agaricomycetidae</taxon>
        <taxon>Agaricales</taxon>
        <taxon>Agaricineae</taxon>
        <taxon>Psathyrellaceae</taxon>
        <taxon>Coprinellus</taxon>
    </lineage>
</organism>
<dbReference type="EMBL" id="QPFP01000012">
    <property type="protein sequence ID" value="TEB33576.1"/>
    <property type="molecule type" value="Genomic_DNA"/>
</dbReference>
<feature type="chain" id="PRO_5021468155" description="Secreted protein" evidence="1">
    <location>
        <begin position="34"/>
        <end position="178"/>
    </location>
</feature>
<dbReference type="Proteomes" id="UP000298030">
    <property type="component" value="Unassembled WGS sequence"/>
</dbReference>
<keyword evidence="3" id="KW-1185">Reference proteome</keyword>
<evidence type="ECO:0008006" key="4">
    <source>
        <dbReference type="Google" id="ProtNLM"/>
    </source>
</evidence>
<reference evidence="2 3" key="1">
    <citation type="journal article" date="2019" name="Nat. Ecol. Evol.">
        <title>Megaphylogeny resolves global patterns of mushroom evolution.</title>
        <authorList>
            <person name="Varga T."/>
            <person name="Krizsan K."/>
            <person name="Foldi C."/>
            <person name="Dima B."/>
            <person name="Sanchez-Garcia M."/>
            <person name="Sanchez-Ramirez S."/>
            <person name="Szollosi G.J."/>
            <person name="Szarkandi J.G."/>
            <person name="Papp V."/>
            <person name="Albert L."/>
            <person name="Andreopoulos W."/>
            <person name="Angelini C."/>
            <person name="Antonin V."/>
            <person name="Barry K.W."/>
            <person name="Bougher N.L."/>
            <person name="Buchanan P."/>
            <person name="Buyck B."/>
            <person name="Bense V."/>
            <person name="Catcheside P."/>
            <person name="Chovatia M."/>
            <person name="Cooper J."/>
            <person name="Damon W."/>
            <person name="Desjardin D."/>
            <person name="Finy P."/>
            <person name="Geml J."/>
            <person name="Haridas S."/>
            <person name="Hughes K."/>
            <person name="Justo A."/>
            <person name="Karasinski D."/>
            <person name="Kautmanova I."/>
            <person name="Kiss B."/>
            <person name="Kocsube S."/>
            <person name="Kotiranta H."/>
            <person name="LaButti K.M."/>
            <person name="Lechner B.E."/>
            <person name="Liimatainen K."/>
            <person name="Lipzen A."/>
            <person name="Lukacs Z."/>
            <person name="Mihaltcheva S."/>
            <person name="Morgado L.N."/>
            <person name="Niskanen T."/>
            <person name="Noordeloos M.E."/>
            <person name="Ohm R.A."/>
            <person name="Ortiz-Santana B."/>
            <person name="Ovrebo C."/>
            <person name="Racz N."/>
            <person name="Riley R."/>
            <person name="Savchenko A."/>
            <person name="Shiryaev A."/>
            <person name="Soop K."/>
            <person name="Spirin V."/>
            <person name="Szebenyi C."/>
            <person name="Tomsovsky M."/>
            <person name="Tulloss R.E."/>
            <person name="Uehling J."/>
            <person name="Grigoriev I.V."/>
            <person name="Vagvolgyi C."/>
            <person name="Papp T."/>
            <person name="Martin F.M."/>
            <person name="Miettinen O."/>
            <person name="Hibbett D.S."/>
            <person name="Nagy L.G."/>
        </authorList>
    </citation>
    <scope>NUCLEOTIDE SEQUENCE [LARGE SCALE GENOMIC DNA]</scope>
    <source>
        <strain evidence="2 3">FP101781</strain>
    </source>
</reference>
<comment type="caution">
    <text evidence="2">The sequence shown here is derived from an EMBL/GenBank/DDBJ whole genome shotgun (WGS) entry which is preliminary data.</text>
</comment>
<evidence type="ECO:0000256" key="1">
    <source>
        <dbReference type="SAM" id="SignalP"/>
    </source>
</evidence>
<keyword evidence="1" id="KW-0732">Signal</keyword>